<dbReference type="KEGG" id="pfp:PFL1_05281"/>
<dbReference type="OrthoDB" id="3358017at2759"/>
<feature type="transmembrane region" description="Helical" evidence="5">
    <location>
        <begin position="29"/>
        <end position="46"/>
    </location>
</feature>
<feature type="transmembrane region" description="Helical" evidence="5">
    <location>
        <begin position="85"/>
        <end position="105"/>
    </location>
</feature>
<feature type="transmembrane region" description="Helical" evidence="5">
    <location>
        <begin position="250"/>
        <end position="273"/>
    </location>
</feature>
<evidence type="ECO:0000256" key="4">
    <source>
        <dbReference type="ARBA" id="ARBA00023136"/>
    </source>
</evidence>
<evidence type="ECO:0000313" key="7">
    <source>
        <dbReference type="Proteomes" id="UP000053664"/>
    </source>
</evidence>
<dbReference type="GeneID" id="19319375"/>
<keyword evidence="2 5" id="KW-0812">Transmembrane</keyword>
<name>A0A061H8V5_9BASI</name>
<feature type="transmembrane region" description="Helical" evidence="5">
    <location>
        <begin position="215"/>
        <end position="235"/>
    </location>
</feature>
<dbReference type="eggNOG" id="ENOG502QURG">
    <property type="taxonomic scope" value="Eukaryota"/>
</dbReference>
<dbReference type="GO" id="GO:0016020">
    <property type="term" value="C:membrane"/>
    <property type="evidence" value="ECO:0007669"/>
    <property type="project" value="UniProtKB-SubCell"/>
</dbReference>
<dbReference type="Pfam" id="PF04479">
    <property type="entry name" value="RTA1"/>
    <property type="match status" value="1"/>
</dbReference>
<evidence type="ECO:0000256" key="3">
    <source>
        <dbReference type="ARBA" id="ARBA00022989"/>
    </source>
</evidence>
<feature type="transmembrane region" description="Helical" evidence="5">
    <location>
        <begin position="172"/>
        <end position="194"/>
    </location>
</feature>
<feature type="transmembrane region" description="Helical" evidence="5">
    <location>
        <begin position="53"/>
        <end position="73"/>
    </location>
</feature>
<dbReference type="EMBL" id="KE361641">
    <property type="protein sequence ID" value="EPQ26996.1"/>
    <property type="molecule type" value="Genomic_DNA"/>
</dbReference>
<dbReference type="PANTHER" id="PTHR31465">
    <property type="entry name" value="PROTEIN RTA1-RELATED"/>
    <property type="match status" value="1"/>
</dbReference>
<keyword evidence="3 5" id="KW-1133">Transmembrane helix</keyword>
<dbReference type="HOGENOM" id="CLU_033465_3_3_1"/>
<dbReference type="AlphaFoldDB" id="A0A061H8V5"/>
<protein>
    <submittedName>
        <fullName evidence="6">Uncharacterized protein</fullName>
    </submittedName>
</protein>
<sequence>MSTPSAAPDASECRYTVLPHVPGAAGNRIIGALYAIAAIVLVWRAIQSRKGWPWVLPIGAAASAAGFFIRPMMDPCDFSVGLYVGQQLVILVSPCAFLAFNYMLYKRLMLAVDPQLATAENRNVKSPYSFLPPLKVSRIFVWSDGITFFLQCSAGGLMAGKKPNMIDLGNKIFLVAVILMAVSYALFFSLAVVAHSRLGAEHSQSQRFHAVLRKLFLCLYFSSTFIMVRSIYRIAEFALGRDGVLASNEIYLFVLDALPLIFAISIWALFWPINMIDEIAQERYADVPMAQKPLSHGAYA</sequence>
<proteinExistence type="predicted"/>
<dbReference type="RefSeq" id="XP_007881005.1">
    <property type="nucleotide sequence ID" value="XM_007882814.1"/>
</dbReference>
<gene>
    <name evidence="6" type="ORF">PFL1_05281</name>
</gene>
<evidence type="ECO:0000256" key="5">
    <source>
        <dbReference type="SAM" id="Phobius"/>
    </source>
</evidence>
<feature type="transmembrane region" description="Helical" evidence="5">
    <location>
        <begin position="139"/>
        <end position="160"/>
    </location>
</feature>
<evidence type="ECO:0000256" key="2">
    <source>
        <dbReference type="ARBA" id="ARBA00022692"/>
    </source>
</evidence>
<keyword evidence="4 5" id="KW-0472">Membrane</keyword>
<accession>A0A061H8V5</accession>
<organism evidence="6 7">
    <name type="scientific">Pseudozyma flocculosa PF-1</name>
    <dbReference type="NCBI Taxonomy" id="1277687"/>
    <lineage>
        <taxon>Eukaryota</taxon>
        <taxon>Fungi</taxon>
        <taxon>Dikarya</taxon>
        <taxon>Basidiomycota</taxon>
        <taxon>Ustilaginomycotina</taxon>
        <taxon>Ustilaginomycetes</taxon>
        <taxon>Ustilaginales</taxon>
        <taxon>Ustilaginaceae</taxon>
        <taxon>Pseudozyma</taxon>
    </lineage>
</organism>
<dbReference type="Proteomes" id="UP000053664">
    <property type="component" value="Unassembled WGS sequence"/>
</dbReference>
<evidence type="ECO:0000313" key="6">
    <source>
        <dbReference type="EMBL" id="EPQ26996.1"/>
    </source>
</evidence>
<dbReference type="InterPro" id="IPR007568">
    <property type="entry name" value="RTA1"/>
</dbReference>
<dbReference type="PANTHER" id="PTHR31465:SF1">
    <property type="entry name" value="PROTEIN RTA1-RELATED"/>
    <property type="match status" value="1"/>
</dbReference>
<comment type="subcellular location">
    <subcellularLocation>
        <location evidence="1">Membrane</location>
        <topology evidence="1">Multi-pass membrane protein</topology>
    </subcellularLocation>
</comment>
<reference evidence="6 7" key="1">
    <citation type="journal article" date="2013" name="Plant Cell">
        <title>The transition from a phytopathogenic smut ancestor to an anamorphic biocontrol agent deciphered by comparative whole-genome analysis.</title>
        <authorList>
            <person name="Lefebvre F."/>
            <person name="Joly D.L."/>
            <person name="Labbe C."/>
            <person name="Teichmann B."/>
            <person name="Linning R."/>
            <person name="Belzile F."/>
            <person name="Bakkeren G."/>
            <person name="Belanger R.R."/>
        </authorList>
    </citation>
    <scope>NUCLEOTIDE SEQUENCE [LARGE SCALE GENOMIC DNA]</scope>
    <source>
        <strain evidence="6 7">PF-1</strain>
    </source>
</reference>
<evidence type="ECO:0000256" key="1">
    <source>
        <dbReference type="ARBA" id="ARBA00004141"/>
    </source>
</evidence>